<dbReference type="PROSITE" id="PS50936">
    <property type="entry name" value="ENGC_GTPASE"/>
    <property type="match status" value="1"/>
</dbReference>
<dbReference type="CDD" id="cd04466">
    <property type="entry name" value="S1_YloQ_GTPase"/>
    <property type="match status" value="1"/>
</dbReference>
<dbReference type="InterPro" id="IPR027417">
    <property type="entry name" value="P-loop_NTPase"/>
</dbReference>
<dbReference type="PANTHER" id="PTHR32120:SF11">
    <property type="entry name" value="SMALL RIBOSOMAL SUBUNIT BIOGENESIS GTPASE RSGA 1, MITOCHONDRIAL-RELATED"/>
    <property type="match status" value="1"/>
</dbReference>
<evidence type="ECO:0000313" key="13">
    <source>
        <dbReference type="EMBL" id="EKB50604.1"/>
    </source>
</evidence>
<keyword evidence="8 10" id="KW-0694">RNA-binding</keyword>
<evidence type="ECO:0000256" key="1">
    <source>
        <dbReference type="ARBA" id="ARBA00022490"/>
    </source>
</evidence>
<comment type="caution">
    <text evidence="13">The sequence shown here is derived from an EMBL/GenBank/DDBJ whole genome shotgun (WGS) entry which is preliminary data.</text>
</comment>
<dbReference type="PANTHER" id="PTHR32120">
    <property type="entry name" value="SMALL RIBOSOMAL SUBUNIT BIOGENESIS GTPASE RSGA"/>
    <property type="match status" value="1"/>
</dbReference>
<feature type="binding site" evidence="10">
    <location>
        <position position="264"/>
    </location>
    <ligand>
        <name>Zn(2+)</name>
        <dbReference type="ChEBI" id="CHEBI:29105"/>
    </ligand>
</feature>
<feature type="binding site" evidence="10">
    <location>
        <begin position="126"/>
        <end position="129"/>
    </location>
    <ligand>
        <name>GTP</name>
        <dbReference type="ChEBI" id="CHEBI:37565"/>
    </ligand>
</feature>
<evidence type="ECO:0000256" key="3">
    <source>
        <dbReference type="ARBA" id="ARBA00022723"/>
    </source>
</evidence>
<feature type="binding site" evidence="10">
    <location>
        <begin position="182"/>
        <end position="190"/>
    </location>
    <ligand>
        <name>GTP</name>
        <dbReference type="ChEBI" id="CHEBI:37565"/>
    </ligand>
</feature>
<evidence type="ECO:0000256" key="6">
    <source>
        <dbReference type="ARBA" id="ARBA00022801"/>
    </source>
</evidence>
<feature type="binding site" evidence="10">
    <location>
        <position position="271"/>
    </location>
    <ligand>
        <name>Zn(2+)</name>
        <dbReference type="ChEBI" id="CHEBI:29105"/>
    </ligand>
</feature>
<comment type="function">
    <text evidence="10">One of several proteins that assist in the late maturation steps of the functional core of the 30S ribosomal subunit. Helps release RbfA from mature subunits. May play a role in the assembly of ribosomal proteins into the subunit. Circularly permuted GTPase that catalyzes slow GTP hydrolysis, GTPase activity is stimulated by the 30S ribosomal subunit.</text>
</comment>
<feature type="domain" description="CP-type G" evidence="12">
    <location>
        <begin position="75"/>
        <end position="240"/>
    </location>
</feature>
<dbReference type="Gene3D" id="2.40.50.140">
    <property type="entry name" value="Nucleic acid-binding proteins"/>
    <property type="match status" value="1"/>
</dbReference>
<comment type="subcellular location">
    <subcellularLocation>
        <location evidence="10">Cytoplasm</location>
    </subcellularLocation>
</comment>
<organism evidence="13 14">
    <name type="scientific">Cecembia lonarensis (strain CCUG 58316 / KCTC 22772 / LW9)</name>
    <dbReference type="NCBI Taxonomy" id="1225176"/>
    <lineage>
        <taxon>Bacteria</taxon>
        <taxon>Pseudomonadati</taxon>
        <taxon>Bacteroidota</taxon>
        <taxon>Cytophagia</taxon>
        <taxon>Cytophagales</taxon>
        <taxon>Cyclobacteriaceae</taxon>
        <taxon>Cecembia</taxon>
    </lineage>
</organism>
<dbReference type="PATRIC" id="fig|1225176.3.peg.865"/>
<evidence type="ECO:0000259" key="12">
    <source>
        <dbReference type="PROSITE" id="PS51721"/>
    </source>
</evidence>
<dbReference type="Pfam" id="PF03193">
    <property type="entry name" value="RsgA_GTPase"/>
    <property type="match status" value="1"/>
</dbReference>
<protein>
    <recommendedName>
        <fullName evidence="10">Small ribosomal subunit biogenesis GTPase RsgA</fullName>
        <ecNumber evidence="10">3.6.1.-</ecNumber>
    </recommendedName>
</protein>
<name>K1M2U6_CECL9</name>
<dbReference type="HAMAP" id="MF_01820">
    <property type="entry name" value="GTPase_RsgA"/>
    <property type="match status" value="1"/>
</dbReference>
<dbReference type="CDD" id="cd01854">
    <property type="entry name" value="YjeQ_EngC"/>
    <property type="match status" value="1"/>
</dbReference>
<dbReference type="GO" id="GO:0003924">
    <property type="term" value="F:GTPase activity"/>
    <property type="evidence" value="ECO:0007669"/>
    <property type="project" value="UniProtKB-UniRule"/>
</dbReference>
<sequence length="307" mass="35026">MKGRVIKSTGSWYTVKTDSSTIQARLRGKFKQDELKLTNPIAVGDYVILEKEGGQVTSVITDILPRENYIIRKSTRKAHHSHIIASNIDQAFLIVTLRNPRTSLGFIDRFLVSTESFRIPATILVNKMDEKYKDKDLEYLQDIKEIYEPLGYPVIEISALKSDKLKGEFIPLLKGKTTLLSGHSGVGKSTFLNQLIPEAQQATKEISKFSAKGVHTTTFAEMFELEDGGYLIDTPGIKEFGILDIDDNELSHYFVEMRQYLGQCKYNNCKHINEPGCMVLQKLEEGYIHPYRYDSYVNILFEEESHK</sequence>
<keyword evidence="6 10" id="KW-0378">Hydrolase</keyword>
<dbReference type="SUPFAM" id="SSF52540">
    <property type="entry name" value="P-loop containing nucleoside triphosphate hydrolases"/>
    <property type="match status" value="1"/>
</dbReference>
<dbReference type="InterPro" id="IPR031944">
    <property type="entry name" value="RsgA_N"/>
</dbReference>
<proteinExistence type="inferred from homology"/>
<keyword evidence="7 10" id="KW-0862">Zinc</keyword>
<keyword evidence="9 10" id="KW-0342">GTP-binding</keyword>
<keyword evidence="1 10" id="KW-0963">Cytoplasm</keyword>
<dbReference type="GO" id="GO:0019843">
    <property type="term" value="F:rRNA binding"/>
    <property type="evidence" value="ECO:0007669"/>
    <property type="project" value="UniProtKB-KW"/>
</dbReference>
<feature type="binding site" evidence="10">
    <location>
        <position position="269"/>
    </location>
    <ligand>
        <name>Zn(2+)</name>
        <dbReference type="ChEBI" id="CHEBI:29105"/>
    </ligand>
</feature>
<dbReference type="Proteomes" id="UP000004478">
    <property type="component" value="Unassembled WGS sequence"/>
</dbReference>
<keyword evidence="2 10" id="KW-0690">Ribosome biogenesis</keyword>
<dbReference type="EC" id="3.6.1.-" evidence="10"/>
<dbReference type="GO" id="GO:0046872">
    <property type="term" value="F:metal ion binding"/>
    <property type="evidence" value="ECO:0007669"/>
    <property type="project" value="UniProtKB-KW"/>
</dbReference>
<dbReference type="GO" id="GO:0005525">
    <property type="term" value="F:GTP binding"/>
    <property type="evidence" value="ECO:0007669"/>
    <property type="project" value="UniProtKB-UniRule"/>
</dbReference>
<dbReference type="Pfam" id="PF16745">
    <property type="entry name" value="RsgA_N"/>
    <property type="match status" value="1"/>
</dbReference>
<evidence type="ECO:0000256" key="10">
    <source>
        <dbReference type="HAMAP-Rule" id="MF_01820"/>
    </source>
</evidence>
<feature type="domain" description="EngC GTPase" evidence="11">
    <location>
        <begin position="86"/>
        <end position="238"/>
    </location>
</feature>
<dbReference type="NCBIfam" id="TIGR00157">
    <property type="entry name" value="ribosome small subunit-dependent GTPase A"/>
    <property type="match status" value="1"/>
</dbReference>
<evidence type="ECO:0000256" key="4">
    <source>
        <dbReference type="ARBA" id="ARBA00022730"/>
    </source>
</evidence>
<accession>K1M2U6</accession>
<dbReference type="GO" id="GO:0005737">
    <property type="term" value="C:cytoplasm"/>
    <property type="evidence" value="ECO:0007669"/>
    <property type="project" value="UniProtKB-SubCell"/>
</dbReference>
<evidence type="ECO:0000313" key="14">
    <source>
        <dbReference type="Proteomes" id="UP000004478"/>
    </source>
</evidence>
<dbReference type="Gene3D" id="3.40.50.300">
    <property type="entry name" value="P-loop containing nucleotide triphosphate hydrolases"/>
    <property type="match status" value="1"/>
</dbReference>
<keyword evidence="14" id="KW-1185">Reference proteome</keyword>
<dbReference type="PROSITE" id="PS51721">
    <property type="entry name" value="G_CP"/>
    <property type="match status" value="1"/>
</dbReference>
<comment type="subunit">
    <text evidence="10">Monomer. Associates with 30S ribosomal subunit, binds 16S rRNA.</text>
</comment>
<keyword evidence="4 10" id="KW-0699">rRNA-binding</keyword>
<feature type="binding site" evidence="10">
    <location>
        <position position="277"/>
    </location>
    <ligand>
        <name>Zn(2+)</name>
        <dbReference type="ChEBI" id="CHEBI:29105"/>
    </ligand>
</feature>
<dbReference type="InterPro" id="IPR030378">
    <property type="entry name" value="G_CP_dom"/>
</dbReference>
<comment type="similarity">
    <text evidence="10">Belongs to the TRAFAC class YlqF/YawG GTPase family. RsgA subfamily.</text>
</comment>
<keyword evidence="3 10" id="KW-0479">Metal-binding</keyword>
<dbReference type="OrthoDB" id="9809485at2"/>
<dbReference type="GO" id="GO:0042274">
    <property type="term" value="P:ribosomal small subunit biogenesis"/>
    <property type="evidence" value="ECO:0007669"/>
    <property type="project" value="UniProtKB-UniRule"/>
</dbReference>
<dbReference type="EMBL" id="AMGM01000007">
    <property type="protein sequence ID" value="EKB50604.1"/>
    <property type="molecule type" value="Genomic_DNA"/>
</dbReference>
<dbReference type="InterPro" id="IPR012340">
    <property type="entry name" value="NA-bd_OB-fold"/>
</dbReference>
<dbReference type="Gene3D" id="1.10.40.50">
    <property type="entry name" value="Probable gtpase engc, domain 3"/>
    <property type="match status" value="1"/>
</dbReference>
<evidence type="ECO:0000256" key="7">
    <source>
        <dbReference type="ARBA" id="ARBA00022833"/>
    </source>
</evidence>
<evidence type="ECO:0000256" key="9">
    <source>
        <dbReference type="ARBA" id="ARBA00023134"/>
    </source>
</evidence>
<keyword evidence="5 10" id="KW-0547">Nucleotide-binding</keyword>
<gene>
    <name evidence="10 13" type="primary">rsgA</name>
    <name evidence="13" type="ORF">B879_00807</name>
</gene>
<evidence type="ECO:0000256" key="2">
    <source>
        <dbReference type="ARBA" id="ARBA00022517"/>
    </source>
</evidence>
<evidence type="ECO:0000256" key="5">
    <source>
        <dbReference type="ARBA" id="ARBA00022741"/>
    </source>
</evidence>
<dbReference type="RefSeq" id="WP_009183851.1">
    <property type="nucleotide sequence ID" value="NZ_AMGM01000007.1"/>
</dbReference>
<evidence type="ECO:0000256" key="8">
    <source>
        <dbReference type="ARBA" id="ARBA00022884"/>
    </source>
</evidence>
<dbReference type="SUPFAM" id="SSF50249">
    <property type="entry name" value="Nucleic acid-binding proteins"/>
    <property type="match status" value="1"/>
</dbReference>
<evidence type="ECO:0000259" key="11">
    <source>
        <dbReference type="PROSITE" id="PS50936"/>
    </source>
</evidence>
<reference evidence="13 14" key="1">
    <citation type="journal article" date="2012" name="J. Bacteriol.">
        <title>Draft Genome Sequence of Cecembia lonarensis Strain LW9T, Isolated from Lonar Lake, a Haloalkaline Lake in India.</title>
        <authorList>
            <person name="Shivaji S."/>
            <person name="Ara S."/>
            <person name="Singh A."/>
            <person name="Pinnaka A.K."/>
        </authorList>
    </citation>
    <scope>NUCLEOTIDE SEQUENCE [LARGE SCALE GENOMIC DNA]</scope>
    <source>
        <strain evidence="13 14">LW9</strain>
    </source>
</reference>
<dbReference type="AlphaFoldDB" id="K1M2U6"/>
<dbReference type="InterPro" id="IPR004881">
    <property type="entry name" value="Ribosome_biogen_GTPase_RsgA"/>
</dbReference>
<comment type="cofactor">
    <cofactor evidence="10">
        <name>Zn(2+)</name>
        <dbReference type="ChEBI" id="CHEBI:29105"/>
    </cofactor>
    <text evidence="10">Binds 1 zinc ion per subunit.</text>
</comment>
<dbReference type="InterPro" id="IPR010914">
    <property type="entry name" value="RsgA_GTPase_dom"/>
</dbReference>